<comment type="caution">
    <text evidence="5">The sequence shown here is derived from an EMBL/GenBank/DDBJ whole genome shotgun (WGS) entry which is preliminary data.</text>
</comment>
<dbReference type="EMBL" id="JAHUZB010000001">
    <property type="protein sequence ID" value="MBV7389651.1"/>
    <property type="molecule type" value="Genomic_DNA"/>
</dbReference>
<reference evidence="5 6" key="1">
    <citation type="submission" date="2021-06" db="EMBL/GenBank/DDBJ databases">
        <title>Enterococcus alishanensis sp. nov., a novel lactic acid bacterium isolated from fresh coffee beans.</title>
        <authorList>
            <person name="Chen Y.-S."/>
        </authorList>
    </citation>
    <scope>NUCLEOTIDE SEQUENCE [LARGE SCALE GENOMIC DNA]</scope>
    <source>
        <strain evidence="5 6">ALS3</strain>
    </source>
</reference>
<keyword evidence="6" id="KW-1185">Reference proteome</keyword>
<dbReference type="RefSeq" id="WP_218324700.1">
    <property type="nucleotide sequence ID" value="NZ_JAHUZB010000001.1"/>
</dbReference>
<keyword evidence="1" id="KW-0805">Transcription regulation</keyword>
<dbReference type="PANTHER" id="PTHR30419">
    <property type="entry name" value="HTH-TYPE TRANSCRIPTIONAL REGULATOR YBHD"/>
    <property type="match status" value="1"/>
</dbReference>
<evidence type="ECO:0000256" key="1">
    <source>
        <dbReference type="ARBA" id="ARBA00023015"/>
    </source>
</evidence>
<dbReference type="Proteomes" id="UP000774130">
    <property type="component" value="Unassembled WGS sequence"/>
</dbReference>
<feature type="domain" description="HTH lysR-type" evidence="4">
    <location>
        <begin position="1"/>
        <end position="58"/>
    </location>
</feature>
<proteinExistence type="predicted"/>
<dbReference type="InterPro" id="IPR000847">
    <property type="entry name" value="LysR_HTH_N"/>
</dbReference>
<dbReference type="InterPro" id="IPR005119">
    <property type="entry name" value="LysR_subst-bd"/>
</dbReference>
<gene>
    <name evidence="5" type="ORF">KUA55_03095</name>
</gene>
<dbReference type="InterPro" id="IPR050950">
    <property type="entry name" value="HTH-type_LysR_regulators"/>
</dbReference>
<evidence type="ECO:0000313" key="6">
    <source>
        <dbReference type="Proteomes" id="UP000774130"/>
    </source>
</evidence>
<keyword evidence="3" id="KW-0804">Transcription</keyword>
<dbReference type="Pfam" id="PF00126">
    <property type="entry name" value="HTH_1"/>
    <property type="match status" value="1"/>
</dbReference>
<dbReference type="PROSITE" id="PS50931">
    <property type="entry name" value="HTH_LYSR"/>
    <property type="match status" value="1"/>
</dbReference>
<protein>
    <submittedName>
        <fullName evidence="5">LysR family transcriptional regulator</fullName>
    </submittedName>
</protein>
<evidence type="ECO:0000259" key="4">
    <source>
        <dbReference type="PROSITE" id="PS50931"/>
    </source>
</evidence>
<evidence type="ECO:0000256" key="3">
    <source>
        <dbReference type="ARBA" id="ARBA00023163"/>
    </source>
</evidence>
<organism evidence="5 6">
    <name type="scientific">Enterococcus alishanensis</name>
    <dbReference type="NCBI Taxonomy" id="1303817"/>
    <lineage>
        <taxon>Bacteria</taxon>
        <taxon>Bacillati</taxon>
        <taxon>Bacillota</taxon>
        <taxon>Bacilli</taxon>
        <taxon>Lactobacillales</taxon>
        <taxon>Enterococcaceae</taxon>
        <taxon>Enterococcus</taxon>
    </lineage>
</organism>
<keyword evidence="2" id="KW-0238">DNA-binding</keyword>
<dbReference type="PANTHER" id="PTHR30419:SF28">
    <property type="entry name" value="HTH-TYPE TRANSCRIPTIONAL REGULATOR BSDA"/>
    <property type="match status" value="1"/>
</dbReference>
<accession>A0ABS6T9S0</accession>
<name>A0ABS6T9S0_9ENTE</name>
<evidence type="ECO:0000313" key="5">
    <source>
        <dbReference type="EMBL" id="MBV7389651.1"/>
    </source>
</evidence>
<evidence type="ECO:0000256" key="2">
    <source>
        <dbReference type="ARBA" id="ARBA00023125"/>
    </source>
</evidence>
<sequence>MNLRQLEYFLTLAETEHMTKAAKELKTSQPNISHAMSSLEQELGIALFEKEGRNIKLSRYGKIFYSYVAPSLKEIGEGQKFLQEIAKPTTTEIKFGFIYTMGSKVAPKIVKDFIEEHPEGLIQFEFFQGTSAQMIQMLKDDVIDVGICSKVQQSSEIQYSIIYQEKLVLVVPEKHPLALLEQTYLADIINYPLVYFTKYSGLRTYLDEVMTDLDLHPKIACELDEDHSVLGFVENNFGIAIMPDIPSISSYKVKKIEIEDSLPDRNIFLATRKNKIPLPIVKEFWDFCRHQFRL</sequence>
<dbReference type="Pfam" id="PF03466">
    <property type="entry name" value="LysR_substrate"/>
    <property type="match status" value="1"/>
</dbReference>